<accession>A0A3M2JI40</accession>
<proteinExistence type="predicted"/>
<evidence type="ECO:0000256" key="1">
    <source>
        <dbReference type="SAM" id="MobiDB-lite"/>
    </source>
</evidence>
<dbReference type="PANTHER" id="PTHR22916:SF3">
    <property type="entry name" value="UDP-GLCNAC:BETAGAL BETA-1,3-N-ACETYLGLUCOSAMINYLTRANSFERASE-LIKE PROTEIN 1"/>
    <property type="match status" value="1"/>
</dbReference>
<comment type="caution">
    <text evidence="3">The sequence shown here is derived from an EMBL/GenBank/DDBJ whole genome shotgun (WGS) entry which is preliminary data.</text>
</comment>
<dbReference type="AlphaFoldDB" id="A0A3M2JI40"/>
<evidence type="ECO:0000313" key="4">
    <source>
        <dbReference type="Proteomes" id="UP000269289"/>
    </source>
</evidence>
<dbReference type="Gene3D" id="3.90.550.10">
    <property type="entry name" value="Spore Coat Polysaccharide Biosynthesis Protein SpsA, Chain A"/>
    <property type="match status" value="1"/>
</dbReference>
<keyword evidence="4" id="KW-1185">Reference proteome</keyword>
<dbReference type="InterPro" id="IPR001173">
    <property type="entry name" value="Glyco_trans_2-like"/>
</dbReference>
<evidence type="ECO:0000259" key="2">
    <source>
        <dbReference type="Pfam" id="PF00535"/>
    </source>
</evidence>
<feature type="domain" description="Glycosyltransferase 2-like" evidence="2">
    <location>
        <begin position="60"/>
        <end position="187"/>
    </location>
</feature>
<feature type="compositionally biased region" description="Low complexity" evidence="1">
    <location>
        <begin position="36"/>
        <end position="46"/>
    </location>
</feature>
<dbReference type="Pfam" id="PF00535">
    <property type="entry name" value="Glycos_transf_2"/>
    <property type="match status" value="1"/>
</dbReference>
<sequence>MPERRGVLRAGDLPAAVPGPHGRAGRPGRRRRAPRGDGPLTGVDAPAPDDPPRVGRPTVSVVVPVHGVERYLRDCLDSLLAQTLPGIEVVAVNDASPDGSLDILRAYEREHPGRVVVVDSPTNRRQGGARNLGIAAASGEFLGFVDADDWVDPTMYEKLVARARDTGADVVDCDLLQARGEPHRLTREVSCSPEQTGPRSAERDRALIRRGSRIVTKIVRRSLFTEHDVRFPEQVAYEDNALATVWCLADRVEKVDDALYYYRINAGSTVRSRDSAIVADRLETAEQMVRNAQAWGVYDDYPDEVEGRFVELYYLNTIGPCLFRFDRPQRSRLIQLRATARTRFPDYRRRPAFRHVARAPRVVSGLNDLSPTLLCAIAWAVRAVARVTPRALRP</sequence>
<dbReference type="InterPro" id="IPR029044">
    <property type="entry name" value="Nucleotide-diphossugar_trans"/>
</dbReference>
<feature type="compositionally biased region" description="Basic residues" evidence="1">
    <location>
        <begin position="23"/>
        <end position="33"/>
    </location>
</feature>
<dbReference type="EMBL" id="RFFI01000018">
    <property type="protein sequence ID" value="RMI13279.1"/>
    <property type="molecule type" value="Genomic_DNA"/>
</dbReference>
<feature type="region of interest" description="Disordered" evidence="1">
    <location>
        <begin position="1"/>
        <end position="58"/>
    </location>
</feature>
<dbReference type="PANTHER" id="PTHR22916">
    <property type="entry name" value="GLYCOSYLTRANSFERASE"/>
    <property type="match status" value="1"/>
</dbReference>
<organism evidence="3 4">
    <name type="scientific">Cellulomonas triticagri</name>
    <dbReference type="NCBI Taxonomy" id="2483352"/>
    <lineage>
        <taxon>Bacteria</taxon>
        <taxon>Bacillati</taxon>
        <taxon>Actinomycetota</taxon>
        <taxon>Actinomycetes</taxon>
        <taxon>Micrococcales</taxon>
        <taxon>Cellulomonadaceae</taxon>
        <taxon>Cellulomonas</taxon>
    </lineage>
</organism>
<gene>
    <name evidence="3" type="ORF">EBM89_05110</name>
</gene>
<dbReference type="SUPFAM" id="SSF53448">
    <property type="entry name" value="Nucleotide-diphospho-sugar transferases"/>
    <property type="match status" value="1"/>
</dbReference>
<protein>
    <submittedName>
        <fullName evidence="3">Glycosyltransferase family 2 protein</fullName>
    </submittedName>
</protein>
<dbReference type="Proteomes" id="UP000269289">
    <property type="component" value="Unassembled WGS sequence"/>
</dbReference>
<dbReference type="GO" id="GO:0016758">
    <property type="term" value="F:hexosyltransferase activity"/>
    <property type="evidence" value="ECO:0007669"/>
    <property type="project" value="UniProtKB-ARBA"/>
</dbReference>
<dbReference type="CDD" id="cd00761">
    <property type="entry name" value="Glyco_tranf_GTA_type"/>
    <property type="match status" value="1"/>
</dbReference>
<name>A0A3M2JI40_9CELL</name>
<evidence type="ECO:0000313" key="3">
    <source>
        <dbReference type="EMBL" id="RMI13279.1"/>
    </source>
</evidence>
<reference evidence="3 4" key="1">
    <citation type="submission" date="2018-10" db="EMBL/GenBank/DDBJ databases">
        <title>Isolation, diversity and antifungal activity of actinobacteria from wheat.</title>
        <authorList>
            <person name="Han C."/>
        </authorList>
    </citation>
    <scope>NUCLEOTIDE SEQUENCE [LARGE SCALE GENOMIC DNA]</scope>
    <source>
        <strain evidence="3 4">NEAU-YY56</strain>
    </source>
</reference>
<keyword evidence="3" id="KW-0808">Transferase</keyword>